<reference evidence="2" key="1">
    <citation type="submission" date="2021-02" db="EMBL/GenBank/DDBJ databases">
        <authorList>
            <person name="Nowell W R."/>
        </authorList>
    </citation>
    <scope>NUCLEOTIDE SEQUENCE</scope>
</reference>
<accession>A0A818T670</accession>
<proteinExistence type="predicted"/>
<protein>
    <submittedName>
        <fullName evidence="2">Uncharacterized protein</fullName>
    </submittedName>
</protein>
<organism evidence="2 3">
    <name type="scientific">Adineta steineri</name>
    <dbReference type="NCBI Taxonomy" id="433720"/>
    <lineage>
        <taxon>Eukaryota</taxon>
        <taxon>Metazoa</taxon>
        <taxon>Spiralia</taxon>
        <taxon>Gnathifera</taxon>
        <taxon>Rotifera</taxon>
        <taxon>Eurotatoria</taxon>
        <taxon>Bdelloidea</taxon>
        <taxon>Adinetida</taxon>
        <taxon>Adinetidae</taxon>
        <taxon>Adineta</taxon>
    </lineage>
</organism>
<dbReference type="EMBL" id="CAJNON010000038">
    <property type="protein sequence ID" value="CAF0843750.1"/>
    <property type="molecule type" value="Genomic_DNA"/>
</dbReference>
<dbReference type="AlphaFoldDB" id="A0A818T670"/>
<name>A0A818T670_9BILA</name>
<gene>
    <name evidence="2" type="ORF">OKA104_LOCUS11009</name>
    <name evidence="1" type="ORF">VCS650_LOCUS6279</name>
</gene>
<comment type="caution">
    <text evidence="2">The sequence shown here is derived from an EMBL/GenBank/DDBJ whole genome shotgun (WGS) entry which is preliminary data.</text>
</comment>
<dbReference type="OrthoDB" id="9974996at2759"/>
<dbReference type="Proteomes" id="UP000663881">
    <property type="component" value="Unassembled WGS sequence"/>
</dbReference>
<dbReference type="Proteomes" id="UP000663891">
    <property type="component" value="Unassembled WGS sequence"/>
</dbReference>
<sequence length="89" mass="10600">MIWTKSMGNTTNHLLLCVSQSSRKTHRERPYVSRPFWPYEHHHQHHNVSTNILENSHVREISPFCSIHKIVHENTQSRSVHIVKMPLRN</sequence>
<evidence type="ECO:0000313" key="3">
    <source>
        <dbReference type="Proteomes" id="UP000663881"/>
    </source>
</evidence>
<evidence type="ECO:0000313" key="1">
    <source>
        <dbReference type="EMBL" id="CAF0843750.1"/>
    </source>
</evidence>
<dbReference type="EMBL" id="CAJOAY010000501">
    <property type="protein sequence ID" value="CAF3679288.1"/>
    <property type="molecule type" value="Genomic_DNA"/>
</dbReference>
<evidence type="ECO:0000313" key="2">
    <source>
        <dbReference type="EMBL" id="CAF3679288.1"/>
    </source>
</evidence>